<dbReference type="InParanoid" id="A0A074YH24"/>
<dbReference type="RefSeq" id="XP_013341779.1">
    <property type="nucleotide sequence ID" value="XM_013486325.1"/>
</dbReference>
<protein>
    <submittedName>
        <fullName evidence="2">Uncharacterized protein</fullName>
    </submittedName>
</protein>
<feature type="region of interest" description="Disordered" evidence="1">
    <location>
        <begin position="1"/>
        <end position="105"/>
    </location>
</feature>
<evidence type="ECO:0000313" key="2">
    <source>
        <dbReference type="EMBL" id="KEQ93402.1"/>
    </source>
</evidence>
<proteinExistence type="predicted"/>
<evidence type="ECO:0000313" key="3">
    <source>
        <dbReference type="Proteomes" id="UP000030641"/>
    </source>
</evidence>
<feature type="compositionally biased region" description="Polar residues" evidence="1">
    <location>
        <begin position="80"/>
        <end position="103"/>
    </location>
</feature>
<name>A0A074YH24_AURSE</name>
<dbReference type="OrthoDB" id="3926974at2759"/>
<feature type="region of interest" description="Disordered" evidence="1">
    <location>
        <begin position="237"/>
        <end position="260"/>
    </location>
</feature>
<accession>A0A074YH24</accession>
<evidence type="ECO:0000256" key="1">
    <source>
        <dbReference type="SAM" id="MobiDB-lite"/>
    </source>
</evidence>
<dbReference type="AlphaFoldDB" id="A0A074YH24"/>
<reference evidence="2 3" key="1">
    <citation type="journal article" date="2014" name="BMC Genomics">
        <title>Genome sequencing of four Aureobasidium pullulans varieties: biotechnological potential, stress tolerance, and description of new species.</title>
        <authorList>
            <person name="Gostin Ar C."/>
            <person name="Ohm R.A."/>
            <person name="Kogej T."/>
            <person name="Sonjak S."/>
            <person name="Turk M."/>
            <person name="Zajc J."/>
            <person name="Zalar P."/>
            <person name="Grube M."/>
            <person name="Sun H."/>
            <person name="Han J."/>
            <person name="Sharma A."/>
            <person name="Chiniquy J."/>
            <person name="Ngan C.Y."/>
            <person name="Lipzen A."/>
            <person name="Barry K."/>
            <person name="Grigoriev I.V."/>
            <person name="Gunde-Cimerman N."/>
        </authorList>
    </citation>
    <scope>NUCLEOTIDE SEQUENCE [LARGE SCALE GENOMIC DNA]</scope>
    <source>
        <strain evidence="2 3">EXF-2481</strain>
    </source>
</reference>
<organism evidence="2 3">
    <name type="scientific">Aureobasidium subglaciale (strain EXF-2481)</name>
    <name type="common">Aureobasidium pullulans var. subglaciale</name>
    <dbReference type="NCBI Taxonomy" id="1043005"/>
    <lineage>
        <taxon>Eukaryota</taxon>
        <taxon>Fungi</taxon>
        <taxon>Dikarya</taxon>
        <taxon>Ascomycota</taxon>
        <taxon>Pezizomycotina</taxon>
        <taxon>Dothideomycetes</taxon>
        <taxon>Dothideomycetidae</taxon>
        <taxon>Dothideales</taxon>
        <taxon>Saccotheciaceae</taxon>
        <taxon>Aureobasidium</taxon>
    </lineage>
</organism>
<dbReference type="Proteomes" id="UP000030641">
    <property type="component" value="Unassembled WGS sequence"/>
</dbReference>
<sequence length="459" mass="50468">MPRRHAASGDMPTPQDTINVAMPRPSRPPIRLKLNIRPRQPEPEPELPPARPKRKISRPARYSNNVFEPLTKKRRLTADLNMSPQAPTSPHAASNLPPINSSDPVVLTSREPADKSDYVDSYEVEPAGYGDDFLSNFIDDTPRSSLSALYSVIGSVKSYRPDSDFLPESDALPAAAGLMYDTSADLASEPPAYFGNEMQSPVVLSSSLSSLPQQPDSPEVSIRKLQNACQALGRLSMPPVQQQIRPPSSRDDLRGTSTHESVHDIGVDLADQQYNVDSSVDALLAAATGSDRYEDAGDRWCDGVHFGEPDVEILLLINKAIEILHHHIANIRRLKAQAALQHGRPSQGKGSEDGPWKTDTEQLVMTALQSLLRGGATDIGCIISSERANLLWRLYSQLTHFVTTPHIVLSRTFRLLQQVESGVIKKQRRSCKRSNVPQKGKTANVPVPHKFLSRQAVSS</sequence>
<dbReference type="GeneID" id="25364426"/>
<dbReference type="EMBL" id="KL584766">
    <property type="protein sequence ID" value="KEQ93402.1"/>
    <property type="molecule type" value="Genomic_DNA"/>
</dbReference>
<gene>
    <name evidence="2" type="ORF">AUEXF2481DRAFT_31416</name>
</gene>
<dbReference type="HOGENOM" id="CLU_599886_0_0_1"/>
<keyword evidence="3" id="KW-1185">Reference proteome</keyword>